<reference evidence="2" key="2">
    <citation type="submission" date="2010-04" db="EMBL/GenBank/DDBJ databases">
        <authorList>
            <person name="Buell R."/>
            <person name="Hamilton J."/>
            <person name="Hostetler J."/>
        </authorList>
    </citation>
    <scope>NUCLEOTIDE SEQUENCE [LARGE SCALE GENOMIC DNA]</scope>
    <source>
        <strain evidence="2">DAOM:BR144</strain>
    </source>
</reference>
<dbReference type="EMBL" id="GL376578">
    <property type="status" value="NOT_ANNOTATED_CDS"/>
    <property type="molecule type" value="Genomic_DNA"/>
</dbReference>
<accession>K3X9S8</accession>
<dbReference type="Proteomes" id="UP000019132">
    <property type="component" value="Unassembled WGS sequence"/>
</dbReference>
<organism evidence="1 2">
    <name type="scientific">Globisporangium ultimum (strain ATCC 200006 / CBS 805.95 / DAOM BR144)</name>
    <name type="common">Pythium ultimum</name>
    <dbReference type="NCBI Taxonomy" id="431595"/>
    <lineage>
        <taxon>Eukaryota</taxon>
        <taxon>Sar</taxon>
        <taxon>Stramenopiles</taxon>
        <taxon>Oomycota</taxon>
        <taxon>Peronosporomycetes</taxon>
        <taxon>Pythiales</taxon>
        <taxon>Pythiaceae</taxon>
        <taxon>Globisporangium</taxon>
    </lineage>
</organism>
<reference evidence="1" key="3">
    <citation type="submission" date="2015-02" db="UniProtKB">
        <authorList>
            <consortium name="EnsemblProtists"/>
        </authorList>
    </citation>
    <scope>IDENTIFICATION</scope>
    <source>
        <strain evidence="1">DAOM BR144</strain>
    </source>
</reference>
<dbReference type="EnsemblProtists" id="PYU1_T013977">
    <property type="protein sequence ID" value="PYU1_T013977"/>
    <property type="gene ID" value="PYU1_G013948"/>
</dbReference>
<evidence type="ECO:0000313" key="2">
    <source>
        <dbReference type="Proteomes" id="UP000019132"/>
    </source>
</evidence>
<name>K3X9S8_GLOUD</name>
<reference evidence="2" key="1">
    <citation type="journal article" date="2010" name="Genome Biol.">
        <title>Genome sequence of the necrotrophic plant pathogen Pythium ultimum reveals original pathogenicity mechanisms and effector repertoire.</title>
        <authorList>
            <person name="Levesque C.A."/>
            <person name="Brouwer H."/>
            <person name="Cano L."/>
            <person name="Hamilton J.P."/>
            <person name="Holt C."/>
            <person name="Huitema E."/>
            <person name="Raffaele S."/>
            <person name="Robideau G.P."/>
            <person name="Thines M."/>
            <person name="Win J."/>
            <person name="Zerillo M.M."/>
            <person name="Beakes G.W."/>
            <person name="Boore J.L."/>
            <person name="Busam D."/>
            <person name="Dumas B."/>
            <person name="Ferriera S."/>
            <person name="Fuerstenberg S.I."/>
            <person name="Gachon C.M."/>
            <person name="Gaulin E."/>
            <person name="Govers F."/>
            <person name="Grenville-Briggs L."/>
            <person name="Horner N."/>
            <person name="Hostetler J."/>
            <person name="Jiang R.H."/>
            <person name="Johnson J."/>
            <person name="Krajaejun T."/>
            <person name="Lin H."/>
            <person name="Meijer H.J."/>
            <person name="Moore B."/>
            <person name="Morris P."/>
            <person name="Phuntmart V."/>
            <person name="Puiu D."/>
            <person name="Shetty J."/>
            <person name="Stajich J.E."/>
            <person name="Tripathy S."/>
            <person name="Wawra S."/>
            <person name="van West P."/>
            <person name="Whitty B.R."/>
            <person name="Coutinho P.M."/>
            <person name="Henrissat B."/>
            <person name="Martin F."/>
            <person name="Thomas P.D."/>
            <person name="Tyler B.M."/>
            <person name="De Vries R.P."/>
            <person name="Kamoun S."/>
            <person name="Yandell M."/>
            <person name="Tisserat N."/>
            <person name="Buell C.R."/>
        </authorList>
    </citation>
    <scope>NUCLEOTIDE SEQUENCE</scope>
    <source>
        <strain evidence="2">DAOM:BR144</strain>
    </source>
</reference>
<dbReference type="HOGENOM" id="CLU_085932_2_1_1"/>
<dbReference type="AlphaFoldDB" id="K3X9S8"/>
<dbReference type="InParanoid" id="K3X9S8"/>
<dbReference type="eggNOG" id="ENOG502SV58">
    <property type="taxonomic scope" value="Eukaryota"/>
</dbReference>
<evidence type="ECO:0000313" key="1">
    <source>
        <dbReference type="EnsemblProtists" id="PYU1_T013977"/>
    </source>
</evidence>
<proteinExistence type="predicted"/>
<sequence>MLPSTLKPTFIVPEKATQHSQILTALKKVESVEVKSSTGYDGERVYVVEAHEYSSSTSRILTAAETLPEHNRVAARVERVYSSFDDFRTNVYFSARNAHYLELCDFCQNVCDEVGSGRNKPGSVLKLLGSDRKTTQTLTKFLNVMLEIAKCAAETNGCRGENKVCFLVHEFLFKQ</sequence>
<protein>
    <submittedName>
        <fullName evidence="1">Uncharacterized protein</fullName>
    </submittedName>
</protein>
<dbReference type="VEuPathDB" id="FungiDB:PYU1_G013948"/>
<keyword evidence="2" id="KW-1185">Reference proteome</keyword>